<evidence type="ECO:0000313" key="1">
    <source>
        <dbReference type="EMBL" id="TBN04290.1"/>
    </source>
</evidence>
<protein>
    <submittedName>
        <fullName evidence="1">Uncharacterized protein</fullName>
    </submittedName>
</protein>
<evidence type="ECO:0000313" key="2">
    <source>
        <dbReference type="Proteomes" id="UP000291142"/>
    </source>
</evidence>
<comment type="caution">
    <text evidence="1">The sequence shown here is derived from an EMBL/GenBank/DDBJ whole genome shotgun (WGS) entry which is preliminary data.</text>
</comment>
<reference evidence="1 2" key="1">
    <citation type="submission" date="2019-02" db="EMBL/GenBank/DDBJ databases">
        <title>Hyunsoonleella sp., isolated from marine sediment.</title>
        <authorList>
            <person name="Liu B.-T."/>
        </authorList>
    </citation>
    <scope>NUCLEOTIDE SEQUENCE [LARGE SCALE GENOMIC DNA]</scope>
    <source>
        <strain evidence="1 2">T58</strain>
    </source>
</reference>
<keyword evidence="2" id="KW-1185">Reference proteome</keyword>
<dbReference type="RefSeq" id="WP_130963760.1">
    <property type="nucleotide sequence ID" value="NZ_SIRT01000004.1"/>
</dbReference>
<sequence>MFFAFSFLVVLAILYVLVNDGFTSSSKHKVFKDFNFEKKAQSEACTKSELIDFDFETLVSPDELSILIEKTK</sequence>
<accession>A0A4Q9FF76</accession>
<dbReference type="EMBL" id="SIRT01000004">
    <property type="protein sequence ID" value="TBN04290.1"/>
    <property type="molecule type" value="Genomic_DNA"/>
</dbReference>
<name>A0A4Q9FF76_9FLAO</name>
<organism evidence="1 2">
    <name type="scientific">Hyunsoonleella flava</name>
    <dbReference type="NCBI Taxonomy" id="2527939"/>
    <lineage>
        <taxon>Bacteria</taxon>
        <taxon>Pseudomonadati</taxon>
        <taxon>Bacteroidota</taxon>
        <taxon>Flavobacteriia</taxon>
        <taxon>Flavobacteriales</taxon>
        <taxon>Flavobacteriaceae</taxon>
    </lineage>
</organism>
<dbReference type="Proteomes" id="UP000291142">
    <property type="component" value="Unassembled WGS sequence"/>
</dbReference>
<dbReference type="AlphaFoldDB" id="A0A4Q9FF76"/>
<dbReference type="OrthoDB" id="9997565at2"/>
<gene>
    <name evidence="1" type="ORF">EYD45_06625</name>
</gene>
<proteinExistence type="predicted"/>